<accession>A0A8H2JK14</accession>
<organism evidence="2 3">
    <name type="scientific">Colwellia ponticola</name>
    <dbReference type="NCBI Taxonomy" id="2304625"/>
    <lineage>
        <taxon>Bacteria</taxon>
        <taxon>Pseudomonadati</taxon>
        <taxon>Pseudomonadota</taxon>
        <taxon>Gammaproteobacteria</taxon>
        <taxon>Alteromonadales</taxon>
        <taxon>Colwelliaceae</taxon>
        <taxon>Colwellia</taxon>
    </lineage>
</organism>
<evidence type="ECO:0008006" key="4">
    <source>
        <dbReference type="Google" id="ProtNLM"/>
    </source>
</evidence>
<sequence>MAVINCPSCKKKVSDKAKHCNHCHINLSELDSAQLASINRVTLINKTQRLMNYSFIAMLLFCGGFFFMFSESVAPNSWQYNLAMLSTIIGFVMYIIIRAMLLFTKRKAR</sequence>
<dbReference type="OrthoDB" id="8685152at2"/>
<dbReference type="RefSeq" id="WP_138623482.1">
    <property type="nucleotide sequence ID" value="NZ_SZVP01000011.1"/>
</dbReference>
<keyword evidence="1" id="KW-0812">Transmembrane</keyword>
<keyword evidence="1" id="KW-1133">Transmembrane helix</keyword>
<proteinExistence type="predicted"/>
<evidence type="ECO:0000256" key="1">
    <source>
        <dbReference type="SAM" id="Phobius"/>
    </source>
</evidence>
<comment type="caution">
    <text evidence="2">The sequence shown here is derived from an EMBL/GenBank/DDBJ whole genome shotgun (WGS) entry which is preliminary data.</text>
</comment>
<keyword evidence="1" id="KW-0472">Membrane</keyword>
<feature type="transmembrane region" description="Helical" evidence="1">
    <location>
        <begin position="82"/>
        <end position="103"/>
    </location>
</feature>
<feature type="transmembrane region" description="Helical" evidence="1">
    <location>
        <begin position="50"/>
        <end position="70"/>
    </location>
</feature>
<keyword evidence="3" id="KW-1185">Reference proteome</keyword>
<protein>
    <recommendedName>
        <fullName evidence="4">Zinc ribbon domain-containing protein</fullName>
    </recommendedName>
</protein>
<name>A0A8H2JK14_9GAMM</name>
<reference evidence="2 3" key="1">
    <citation type="submission" date="2019-05" db="EMBL/GenBank/DDBJ databases">
        <title>Colwellia ponticola sp. nov., isolated from seawater.</title>
        <authorList>
            <person name="Yoon J.-H."/>
        </authorList>
    </citation>
    <scope>NUCLEOTIDE SEQUENCE [LARGE SCALE GENOMIC DNA]</scope>
    <source>
        <strain evidence="2 3">OISW-25</strain>
    </source>
</reference>
<evidence type="ECO:0000313" key="2">
    <source>
        <dbReference type="EMBL" id="TMM44007.1"/>
    </source>
</evidence>
<gene>
    <name evidence="2" type="ORF">FCS21_11415</name>
</gene>
<dbReference type="EMBL" id="SZVP01000011">
    <property type="protein sequence ID" value="TMM44007.1"/>
    <property type="molecule type" value="Genomic_DNA"/>
</dbReference>
<evidence type="ECO:0000313" key="3">
    <source>
        <dbReference type="Proteomes" id="UP000307702"/>
    </source>
</evidence>
<dbReference type="Proteomes" id="UP000307702">
    <property type="component" value="Unassembled WGS sequence"/>
</dbReference>
<dbReference type="AlphaFoldDB" id="A0A8H2JK14"/>